<dbReference type="EMBL" id="CP094348">
    <property type="protein sequence ID" value="UOB20362.1"/>
    <property type="molecule type" value="Genomic_DNA"/>
</dbReference>
<dbReference type="PANTHER" id="PTHR43798:SF31">
    <property type="entry name" value="AB HYDROLASE SUPERFAMILY PROTEIN YCLE"/>
    <property type="match status" value="1"/>
</dbReference>
<evidence type="ECO:0000313" key="3">
    <source>
        <dbReference type="EMBL" id="UOB20362.1"/>
    </source>
</evidence>
<keyword evidence="1 3" id="KW-0378">Hydrolase</keyword>
<dbReference type="Gene3D" id="3.40.50.1820">
    <property type="entry name" value="alpha/beta hydrolase"/>
    <property type="match status" value="1"/>
</dbReference>
<dbReference type="InterPro" id="IPR000073">
    <property type="entry name" value="AB_hydrolase_1"/>
</dbReference>
<dbReference type="GO" id="GO:0016787">
    <property type="term" value="F:hydrolase activity"/>
    <property type="evidence" value="ECO:0007669"/>
    <property type="project" value="UniProtKB-KW"/>
</dbReference>
<protein>
    <submittedName>
        <fullName evidence="3">Alpha/beta hydrolase</fullName>
    </submittedName>
</protein>
<evidence type="ECO:0000313" key="4">
    <source>
        <dbReference type="Proteomes" id="UP000830343"/>
    </source>
</evidence>
<dbReference type="PRINTS" id="PR00111">
    <property type="entry name" value="ABHYDROLASE"/>
</dbReference>
<reference evidence="3" key="1">
    <citation type="submission" date="2022-03" db="EMBL/GenBank/DDBJ databases">
        <authorList>
            <person name="Vrbovska V."/>
            <person name="Kovarovic V."/>
            <person name="Botka T."/>
            <person name="Pantucek R."/>
        </authorList>
    </citation>
    <scope>NUCLEOTIDE SEQUENCE</scope>
    <source>
        <strain evidence="3">CCM 2609</strain>
    </source>
</reference>
<dbReference type="SUPFAM" id="SSF53474">
    <property type="entry name" value="alpha/beta-Hydrolases"/>
    <property type="match status" value="1"/>
</dbReference>
<sequence>MELALTNNDVAIHYTIRGKGYPVVMLHGQFMNTSMFESFNDAFKEYQLIKIDLRGHGRSDKPTAINMEGYIEDVLSVLDKLFIKQAHFIGFGLGAMVAGTIAAKYPSYVNRVVLMSIGKYSYYEAEQKFHEKYASILRTLSRKQRNEVLMDYMYHDIKLVKKYYKRMADTATGLTDKEENAVILSTIDFNVEDFKSINAPTLILNGKYDELVPQDEAQFIHQAIGNSRLITFLNSGHAMLFEEKERFENEVLDFFSEQ</sequence>
<dbReference type="Pfam" id="PF00561">
    <property type="entry name" value="Abhydrolase_1"/>
    <property type="match status" value="1"/>
</dbReference>
<gene>
    <name evidence="3" type="ORF">MRZ06_10315</name>
</gene>
<evidence type="ECO:0000256" key="1">
    <source>
        <dbReference type="ARBA" id="ARBA00022801"/>
    </source>
</evidence>
<dbReference type="Proteomes" id="UP000830343">
    <property type="component" value="Chromosome"/>
</dbReference>
<feature type="domain" description="AB hydrolase-1" evidence="2">
    <location>
        <begin position="21"/>
        <end position="243"/>
    </location>
</feature>
<name>A0ABY3ZUX8_9STAP</name>
<dbReference type="InterPro" id="IPR029058">
    <property type="entry name" value="AB_hydrolase_fold"/>
</dbReference>
<proteinExistence type="predicted"/>
<dbReference type="PANTHER" id="PTHR43798">
    <property type="entry name" value="MONOACYLGLYCEROL LIPASE"/>
    <property type="match status" value="1"/>
</dbReference>
<organism evidence="3 4">
    <name type="scientific">Macrococcus armenti</name>
    <dbReference type="NCBI Taxonomy" id="2875764"/>
    <lineage>
        <taxon>Bacteria</taxon>
        <taxon>Bacillati</taxon>
        <taxon>Bacillota</taxon>
        <taxon>Bacilli</taxon>
        <taxon>Bacillales</taxon>
        <taxon>Staphylococcaceae</taxon>
        <taxon>Macrococcus</taxon>
    </lineage>
</organism>
<dbReference type="InterPro" id="IPR050266">
    <property type="entry name" value="AB_hydrolase_sf"/>
</dbReference>
<evidence type="ECO:0000259" key="2">
    <source>
        <dbReference type="Pfam" id="PF00561"/>
    </source>
</evidence>
<keyword evidence="4" id="KW-1185">Reference proteome</keyword>
<reference evidence="3" key="2">
    <citation type="submission" date="2022-04" db="EMBL/GenBank/DDBJ databases">
        <title>Antimicrobial genetic elements in methicillin-resistant Macrococcus armenti.</title>
        <authorList>
            <person name="Keller J.E."/>
            <person name="Schwendener S."/>
            <person name="Pantucek R."/>
            <person name="Perreten V."/>
        </authorList>
    </citation>
    <scope>NUCLEOTIDE SEQUENCE</scope>
    <source>
        <strain evidence="3">CCM 2609</strain>
    </source>
</reference>
<dbReference type="RefSeq" id="WP_243365730.1">
    <property type="nucleotide sequence ID" value="NZ_CP094348.1"/>
</dbReference>
<accession>A0ABY3ZUX8</accession>